<dbReference type="PANTHER" id="PTHR43132">
    <property type="entry name" value="ARSENICAL RESISTANCE OPERON REPRESSOR ARSR-RELATED"/>
    <property type="match status" value="1"/>
</dbReference>
<reference evidence="5 6" key="1">
    <citation type="journal article" date="2012" name="J. Bacteriol.">
        <title>Genome sequence of Thalassospira xiamenensis type strain M-5.</title>
        <authorList>
            <person name="Lai Q."/>
            <person name="Shao Z."/>
        </authorList>
    </citation>
    <scope>NUCLEOTIDE SEQUENCE [LARGE SCALE GENOMIC DNA]</scope>
    <source>
        <strain evidence="5 6">M-5</strain>
    </source>
</reference>
<dbReference type="Proteomes" id="UP000007127">
    <property type="component" value="Chromosome"/>
</dbReference>
<evidence type="ECO:0000256" key="3">
    <source>
        <dbReference type="ARBA" id="ARBA00023163"/>
    </source>
</evidence>
<dbReference type="CDD" id="cd00090">
    <property type="entry name" value="HTH_ARSR"/>
    <property type="match status" value="1"/>
</dbReference>
<dbReference type="GO" id="GO:0003677">
    <property type="term" value="F:DNA binding"/>
    <property type="evidence" value="ECO:0007669"/>
    <property type="project" value="UniProtKB-KW"/>
</dbReference>
<feature type="domain" description="HTH arsR-type" evidence="4">
    <location>
        <begin position="1"/>
        <end position="95"/>
    </location>
</feature>
<sequence>MEKIDTLNALSALAHDVRLDIFRLLIKAEPEGMIAGDIAAALDIRANTLSNNLNILSTAGLVRSVREGRAIRYFAEIGTMRDLLVFLMEDCCGGREDICLPMLNKTCR</sequence>
<dbReference type="EMBL" id="CP004388">
    <property type="protein sequence ID" value="AJD51400.1"/>
    <property type="molecule type" value="Genomic_DNA"/>
</dbReference>
<organism evidence="5 6">
    <name type="scientific">Thalassospira xiamenensis M-5 = DSM 17429</name>
    <dbReference type="NCBI Taxonomy" id="1123366"/>
    <lineage>
        <taxon>Bacteria</taxon>
        <taxon>Pseudomonadati</taxon>
        <taxon>Pseudomonadota</taxon>
        <taxon>Alphaproteobacteria</taxon>
        <taxon>Rhodospirillales</taxon>
        <taxon>Thalassospiraceae</taxon>
        <taxon>Thalassospira</taxon>
    </lineage>
</organism>
<dbReference type="PANTHER" id="PTHR43132:SF2">
    <property type="entry name" value="ARSENICAL RESISTANCE OPERON REPRESSOR ARSR-RELATED"/>
    <property type="match status" value="1"/>
</dbReference>
<gene>
    <name evidence="5" type="ORF">TH3_06400</name>
</gene>
<evidence type="ECO:0000256" key="2">
    <source>
        <dbReference type="ARBA" id="ARBA00023125"/>
    </source>
</evidence>
<dbReference type="GeneID" id="31926966"/>
<evidence type="ECO:0000256" key="1">
    <source>
        <dbReference type="ARBA" id="ARBA00023015"/>
    </source>
</evidence>
<name>A0AB72UAY4_9PROT</name>
<dbReference type="InterPro" id="IPR011991">
    <property type="entry name" value="ArsR-like_HTH"/>
</dbReference>
<keyword evidence="1" id="KW-0805">Transcription regulation</keyword>
<accession>A0AB72UAY4</accession>
<keyword evidence="2" id="KW-0238">DNA-binding</keyword>
<dbReference type="InterPro" id="IPR036390">
    <property type="entry name" value="WH_DNA-bd_sf"/>
</dbReference>
<dbReference type="PRINTS" id="PR00778">
    <property type="entry name" value="HTHARSR"/>
</dbReference>
<dbReference type="RefSeq" id="WP_007091426.1">
    <property type="nucleotide sequence ID" value="NZ_CP004388.1"/>
</dbReference>
<dbReference type="InterPro" id="IPR036388">
    <property type="entry name" value="WH-like_DNA-bd_sf"/>
</dbReference>
<keyword evidence="3" id="KW-0804">Transcription</keyword>
<proteinExistence type="predicted"/>
<dbReference type="PROSITE" id="PS50987">
    <property type="entry name" value="HTH_ARSR_2"/>
    <property type="match status" value="1"/>
</dbReference>
<dbReference type="AlphaFoldDB" id="A0AB72UAY4"/>
<dbReference type="NCBIfam" id="NF033788">
    <property type="entry name" value="HTH_metalloreg"/>
    <property type="match status" value="1"/>
</dbReference>
<dbReference type="InterPro" id="IPR001845">
    <property type="entry name" value="HTH_ArsR_DNA-bd_dom"/>
</dbReference>
<dbReference type="InterPro" id="IPR051011">
    <property type="entry name" value="Metal_resp_trans_reg"/>
</dbReference>
<dbReference type="GO" id="GO:0003700">
    <property type="term" value="F:DNA-binding transcription factor activity"/>
    <property type="evidence" value="ECO:0007669"/>
    <property type="project" value="InterPro"/>
</dbReference>
<dbReference type="SUPFAM" id="SSF46785">
    <property type="entry name" value="Winged helix' DNA-binding domain"/>
    <property type="match status" value="1"/>
</dbReference>
<dbReference type="KEGG" id="txi:TH3_06400"/>
<evidence type="ECO:0000313" key="6">
    <source>
        <dbReference type="Proteomes" id="UP000007127"/>
    </source>
</evidence>
<dbReference type="SMART" id="SM00418">
    <property type="entry name" value="HTH_ARSR"/>
    <property type="match status" value="1"/>
</dbReference>
<protein>
    <submittedName>
        <fullName evidence="5">Regulatory protein ArsR</fullName>
    </submittedName>
</protein>
<evidence type="ECO:0000259" key="4">
    <source>
        <dbReference type="PROSITE" id="PS50987"/>
    </source>
</evidence>
<evidence type="ECO:0000313" key="5">
    <source>
        <dbReference type="EMBL" id="AJD51400.1"/>
    </source>
</evidence>
<dbReference type="Pfam" id="PF12840">
    <property type="entry name" value="HTH_20"/>
    <property type="match status" value="1"/>
</dbReference>
<dbReference type="Gene3D" id="1.10.10.10">
    <property type="entry name" value="Winged helix-like DNA-binding domain superfamily/Winged helix DNA-binding domain"/>
    <property type="match status" value="1"/>
</dbReference>